<keyword evidence="2" id="KW-0597">Phosphoprotein</keyword>
<dbReference type="PANTHER" id="PTHR45566:SF2">
    <property type="entry name" value="NARL SUBFAMILY"/>
    <property type="match status" value="1"/>
</dbReference>
<keyword evidence="6" id="KW-1185">Reference proteome</keyword>
<dbReference type="PROSITE" id="PS50043">
    <property type="entry name" value="HTH_LUXR_2"/>
    <property type="match status" value="1"/>
</dbReference>
<dbReference type="Pfam" id="PF00072">
    <property type="entry name" value="Response_reg"/>
    <property type="match status" value="1"/>
</dbReference>
<accession>A0ABT4W3T2</accession>
<dbReference type="PRINTS" id="PR00038">
    <property type="entry name" value="HTHLUXR"/>
</dbReference>
<gene>
    <name evidence="5" type="ORF">O2N63_13895</name>
</gene>
<dbReference type="Gene3D" id="3.40.50.2300">
    <property type="match status" value="1"/>
</dbReference>
<dbReference type="InterPro" id="IPR051015">
    <property type="entry name" value="EvgA-like"/>
</dbReference>
<feature type="domain" description="HTH luxR-type" evidence="3">
    <location>
        <begin position="137"/>
        <end position="202"/>
    </location>
</feature>
<dbReference type="SUPFAM" id="SSF52172">
    <property type="entry name" value="CheY-like"/>
    <property type="match status" value="1"/>
</dbReference>
<dbReference type="InterPro" id="IPR011006">
    <property type="entry name" value="CheY-like_superfamily"/>
</dbReference>
<dbReference type="InterPro" id="IPR000792">
    <property type="entry name" value="Tscrpt_reg_LuxR_C"/>
</dbReference>
<dbReference type="Gene3D" id="1.10.10.10">
    <property type="entry name" value="Winged helix-like DNA-binding domain superfamily/Winged helix DNA-binding domain"/>
    <property type="match status" value="1"/>
</dbReference>
<evidence type="ECO:0000259" key="4">
    <source>
        <dbReference type="PROSITE" id="PS50110"/>
    </source>
</evidence>
<dbReference type="InterPro" id="IPR036388">
    <property type="entry name" value="WH-like_DNA-bd_sf"/>
</dbReference>
<dbReference type="PROSITE" id="PS50110">
    <property type="entry name" value="RESPONSE_REGULATORY"/>
    <property type="match status" value="1"/>
</dbReference>
<evidence type="ECO:0000313" key="5">
    <source>
        <dbReference type="EMBL" id="MDA5095175.1"/>
    </source>
</evidence>
<dbReference type="PANTHER" id="PTHR45566">
    <property type="entry name" value="HTH-TYPE TRANSCRIPTIONAL REGULATOR YHJB-RELATED"/>
    <property type="match status" value="1"/>
</dbReference>
<dbReference type="RefSeq" id="WP_271054885.1">
    <property type="nucleotide sequence ID" value="NZ_JAQIIO010000008.1"/>
</dbReference>
<evidence type="ECO:0000313" key="6">
    <source>
        <dbReference type="Proteomes" id="UP001528040"/>
    </source>
</evidence>
<dbReference type="InterPro" id="IPR016032">
    <property type="entry name" value="Sig_transdc_resp-reg_C-effctor"/>
</dbReference>
<reference evidence="5 6" key="1">
    <citation type="submission" date="2023-01" db="EMBL/GenBank/DDBJ databases">
        <authorList>
            <person name="Yoon J.-W."/>
        </authorList>
    </citation>
    <scope>NUCLEOTIDE SEQUENCE [LARGE SCALE GENOMIC DNA]</scope>
    <source>
        <strain evidence="5 6">KMU-50</strain>
    </source>
</reference>
<dbReference type="SMART" id="SM00448">
    <property type="entry name" value="REC"/>
    <property type="match status" value="1"/>
</dbReference>
<feature type="domain" description="Response regulatory" evidence="4">
    <location>
        <begin position="2"/>
        <end position="121"/>
    </location>
</feature>
<protein>
    <submittedName>
        <fullName evidence="5">Response regulator transcription factor</fullName>
    </submittedName>
</protein>
<name>A0ABT4W3T2_9RHOB</name>
<proteinExistence type="predicted"/>
<dbReference type="SMART" id="SM00421">
    <property type="entry name" value="HTH_LUXR"/>
    <property type="match status" value="1"/>
</dbReference>
<feature type="modified residue" description="4-aspartylphosphate" evidence="2">
    <location>
        <position position="56"/>
    </location>
</feature>
<dbReference type="Proteomes" id="UP001528040">
    <property type="component" value="Unassembled WGS sequence"/>
</dbReference>
<dbReference type="PROSITE" id="PS00622">
    <property type="entry name" value="HTH_LUXR_1"/>
    <property type="match status" value="1"/>
</dbReference>
<evidence type="ECO:0000256" key="1">
    <source>
        <dbReference type="ARBA" id="ARBA00023125"/>
    </source>
</evidence>
<dbReference type="InterPro" id="IPR001789">
    <property type="entry name" value="Sig_transdc_resp-reg_receiver"/>
</dbReference>
<dbReference type="CDD" id="cd06170">
    <property type="entry name" value="LuxR_C_like"/>
    <property type="match status" value="1"/>
</dbReference>
<dbReference type="Pfam" id="PF00196">
    <property type="entry name" value="GerE"/>
    <property type="match status" value="1"/>
</dbReference>
<sequence>MNILLAAETPTLSNLISATFSEVADLSVTHVSTATAAQTKLDSARGQAPIALVVLDYALPGLSGLNGVRQLAKQLPNTPMVLVLRGGTLELSQRAHRAGANGVVAQNLLPDDMSNALKIARSGLFVSVFADELTSADKDALTQLSDREMQVLKGLCTGMQNKEIAHTFSIQEVTVKMHMRSIVGKLGAKNRTHAALIARDLGLA</sequence>
<comment type="caution">
    <text evidence="5">The sequence shown here is derived from an EMBL/GenBank/DDBJ whole genome shotgun (WGS) entry which is preliminary data.</text>
</comment>
<evidence type="ECO:0000256" key="2">
    <source>
        <dbReference type="PROSITE-ProRule" id="PRU00169"/>
    </source>
</evidence>
<keyword evidence="1" id="KW-0238">DNA-binding</keyword>
<dbReference type="EMBL" id="JAQIIO010000008">
    <property type="protein sequence ID" value="MDA5095175.1"/>
    <property type="molecule type" value="Genomic_DNA"/>
</dbReference>
<organism evidence="5 6">
    <name type="scientific">Aliiroseovarius salicola</name>
    <dbReference type="NCBI Taxonomy" id="3009082"/>
    <lineage>
        <taxon>Bacteria</taxon>
        <taxon>Pseudomonadati</taxon>
        <taxon>Pseudomonadota</taxon>
        <taxon>Alphaproteobacteria</taxon>
        <taxon>Rhodobacterales</taxon>
        <taxon>Paracoccaceae</taxon>
        <taxon>Aliiroseovarius</taxon>
    </lineage>
</organism>
<dbReference type="SUPFAM" id="SSF46894">
    <property type="entry name" value="C-terminal effector domain of the bipartite response regulators"/>
    <property type="match status" value="1"/>
</dbReference>
<evidence type="ECO:0000259" key="3">
    <source>
        <dbReference type="PROSITE" id="PS50043"/>
    </source>
</evidence>